<dbReference type="PRINTS" id="PR00114">
    <property type="entry name" value="STPHPHTASE"/>
</dbReference>
<dbReference type="CDD" id="cd00144">
    <property type="entry name" value="MPP_PPP_family"/>
    <property type="match status" value="1"/>
</dbReference>
<evidence type="ECO:0000313" key="7">
    <source>
        <dbReference type="RefSeq" id="XP_013419288.1"/>
    </source>
</evidence>
<dbReference type="AlphaFoldDB" id="A0A1S3K9I1"/>
<dbReference type="InterPro" id="IPR004843">
    <property type="entry name" value="Calcineurin-like_PHP"/>
</dbReference>
<dbReference type="PROSITE" id="PS50222">
    <property type="entry name" value="EF_HAND_2"/>
    <property type="match status" value="1"/>
</dbReference>
<dbReference type="InterPro" id="IPR050341">
    <property type="entry name" value="PP1_catalytic_subunit"/>
</dbReference>
<sequence>MARFGGQDVDGFADGKTDKNGTSLRPVCEYVSVLLPREQDGKYLLTQYDDRGWWLPSDCKDERESFKDAAQKFATQLAGTEVGLQGILKSHIVRLKESLRLDITFLAHPINWKDTGINDGNRIWVSLSELKKAVEAGVEPTLLGREPIELMSQVEKGSCIVPLSFLSEHMADCTESSVDNHDSPQKQLLKAAKLGKEEIEILFQEFCMQCSPSLMMNETVFKKYLLSKGAKEEDLTDYFRAFDVHHRKMLTFKEVLLGLASLDPVTQHGGTPAEMRCRYMFRFYDKNGDGYLQFDEFKKIVLDIRYSKGQTMSEKEVENEAIENAKVFGKETKEKLPLTDFLTAVGQLKFRGTSSLFRLPNSCIPRNKRKRATPKKNEDGLSPPNNKRSRSDILNTTDNFNTRSSSPDKADDAEDIPIFASPLTPGPLSVDSKYELATHTVKVRRTGTLSDVSALWDLQGTSTGIADVDLTAERTRFHRMPSLDSFNQKSHSNEMLTGLRYFERTIKATNGGQAKAAFDWGQVDKNALAKCLLALCRQAKVTLAAEPRLLRLKSPTYILGDIHGNYRDLVCFEKVLWRMGPMLTPSTFLFLGDYVDRGEFGVEVVAYLLAQKLLGPSKFYLLRGNHELRSVQQMFQFKNECITKFGDNVGVQVWEAVNDCFDAMPVAATVDNKIFCVHGGIPSPEHGGGSIEAINSVPVPLRDPETESPLAWDIMWSDPVHLEMTSPEILQNLKKNKGFIHNTRRGTAYFFSCEALIEFLERNHLSHVVRAHEVQQVGFQVQQRGKLLTVFSSSRYCGGSNEAACVLADSNKLRMIRLDTT</sequence>
<dbReference type="STRING" id="7574.A0A1S3K9I1"/>
<dbReference type="PANTHER" id="PTHR11668">
    <property type="entry name" value="SERINE/THREONINE PROTEIN PHOSPHATASE"/>
    <property type="match status" value="1"/>
</dbReference>
<dbReference type="PROSITE" id="PS00018">
    <property type="entry name" value="EF_HAND_1"/>
    <property type="match status" value="1"/>
</dbReference>
<evidence type="ECO:0000313" key="6">
    <source>
        <dbReference type="Proteomes" id="UP000085678"/>
    </source>
</evidence>
<dbReference type="OrthoDB" id="256429at2759"/>
<dbReference type="Pfam" id="PF00036">
    <property type="entry name" value="EF-hand_1"/>
    <property type="match status" value="1"/>
</dbReference>
<dbReference type="SMART" id="SM00054">
    <property type="entry name" value="EFh"/>
    <property type="match status" value="2"/>
</dbReference>
<dbReference type="InterPro" id="IPR029052">
    <property type="entry name" value="Metallo-depent_PP-like"/>
</dbReference>
<dbReference type="SUPFAM" id="SSF56300">
    <property type="entry name" value="Metallo-dependent phosphatases"/>
    <property type="match status" value="1"/>
</dbReference>
<dbReference type="RefSeq" id="XP_013419288.1">
    <property type="nucleotide sequence ID" value="XM_013563834.1"/>
</dbReference>
<dbReference type="SMART" id="SM00156">
    <property type="entry name" value="PP2Ac"/>
    <property type="match status" value="1"/>
</dbReference>
<dbReference type="GO" id="GO:0005737">
    <property type="term" value="C:cytoplasm"/>
    <property type="evidence" value="ECO:0007669"/>
    <property type="project" value="TreeGrafter"/>
</dbReference>
<dbReference type="GeneID" id="106179994"/>
<dbReference type="InParanoid" id="A0A1S3K9I1"/>
<evidence type="ECO:0000256" key="1">
    <source>
        <dbReference type="ARBA" id="ARBA00008294"/>
    </source>
</evidence>
<dbReference type="Gene3D" id="1.10.238.10">
    <property type="entry name" value="EF-hand"/>
    <property type="match status" value="1"/>
</dbReference>
<dbReference type="InterPro" id="IPR002048">
    <property type="entry name" value="EF_hand_dom"/>
</dbReference>
<dbReference type="CDD" id="cd00051">
    <property type="entry name" value="EFh"/>
    <property type="match status" value="1"/>
</dbReference>
<keyword evidence="6" id="KW-1185">Reference proteome</keyword>
<dbReference type="InterPro" id="IPR011992">
    <property type="entry name" value="EF-hand-dom_pair"/>
</dbReference>
<dbReference type="PROSITE" id="PS00125">
    <property type="entry name" value="SER_THR_PHOSPHATASE"/>
    <property type="match status" value="1"/>
</dbReference>
<dbReference type="KEGG" id="lak:106179994"/>
<dbReference type="Gene3D" id="3.60.21.10">
    <property type="match status" value="1"/>
</dbReference>
<feature type="compositionally biased region" description="Polar residues" evidence="4">
    <location>
        <begin position="392"/>
        <end position="407"/>
    </location>
</feature>
<dbReference type="Pfam" id="PF00149">
    <property type="entry name" value="Metallophos"/>
    <property type="match status" value="1"/>
</dbReference>
<feature type="region of interest" description="Disordered" evidence="4">
    <location>
        <begin position="361"/>
        <end position="414"/>
    </location>
</feature>
<dbReference type="Proteomes" id="UP000085678">
    <property type="component" value="Unplaced"/>
</dbReference>
<evidence type="ECO:0000256" key="3">
    <source>
        <dbReference type="RuleBase" id="RU004273"/>
    </source>
</evidence>
<evidence type="ECO:0000259" key="5">
    <source>
        <dbReference type="PROSITE" id="PS50222"/>
    </source>
</evidence>
<name>A0A1S3K9I1_LINAN</name>
<dbReference type="InterPro" id="IPR018247">
    <property type="entry name" value="EF_Hand_1_Ca_BS"/>
</dbReference>
<comment type="catalytic activity">
    <reaction evidence="3">
        <text>O-phospho-L-threonyl-[protein] + H2O = L-threonyl-[protein] + phosphate</text>
        <dbReference type="Rhea" id="RHEA:47004"/>
        <dbReference type="Rhea" id="RHEA-COMP:11060"/>
        <dbReference type="Rhea" id="RHEA-COMP:11605"/>
        <dbReference type="ChEBI" id="CHEBI:15377"/>
        <dbReference type="ChEBI" id="CHEBI:30013"/>
        <dbReference type="ChEBI" id="CHEBI:43474"/>
        <dbReference type="ChEBI" id="CHEBI:61977"/>
        <dbReference type="EC" id="3.1.3.16"/>
    </reaction>
</comment>
<dbReference type="GO" id="GO:0005634">
    <property type="term" value="C:nucleus"/>
    <property type="evidence" value="ECO:0007669"/>
    <property type="project" value="TreeGrafter"/>
</dbReference>
<dbReference type="OMA" id="LMWSDPI"/>
<keyword evidence="3" id="KW-0378">Hydrolase</keyword>
<feature type="domain" description="EF-hand" evidence="5">
    <location>
        <begin position="272"/>
        <end position="307"/>
    </location>
</feature>
<dbReference type="GO" id="GO:0004722">
    <property type="term" value="F:protein serine/threonine phosphatase activity"/>
    <property type="evidence" value="ECO:0007669"/>
    <property type="project" value="UniProtKB-EC"/>
</dbReference>
<gene>
    <name evidence="7" type="primary">LOC106179994</name>
</gene>
<dbReference type="InterPro" id="IPR006186">
    <property type="entry name" value="Ser/Thr-sp_prot-phosphatase"/>
</dbReference>
<organism evidence="6 7">
    <name type="scientific">Lingula anatina</name>
    <name type="common">Brachiopod</name>
    <name type="synonym">Lingula unguis</name>
    <dbReference type="NCBI Taxonomy" id="7574"/>
    <lineage>
        <taxon>Eukaryota</taxon>
        <taxon>Metazoa</taxon>
        <taxon>Spiralia</taxon>
        <taxon>Lophotrochozoa</taxon>
        <taxon>Brachiopoda</taxon>
        <taxon>Linguliformea</taxon>
        <taxon>Lingulata</taxon>
        <taxon>Lingulida</taxon>
        <taxon>Linguloidea</taxon>
        <taxon>Lingulidae</taxon>
        <taxon>Lingula</taxon>
    </lineage>
</organism>
<dbReference type="SUPFAM" id="SSF47473">
    <property type="entry name" value="EF-hand"/>
    <property type="match status" value="1"/>
</dbReference>
<evidence type="ECO:0000256" key="2">
    <source>
        <dbReference type="ARBA" id="ARBA00022837"/>
    </source>
</evidence>
<evidence type="ECO:0000256" key="4">
    <source>
        <dbReference type="SAM" id="MobiDB-lite"/>
    </source>
</evidence>
<dbReference type="EC" id="3.1.3.16" evidence="3"/>
<protein>
    <recommendedName>
        <fullName evidence="3">Serine/threonine-protein phosphatase</fullName>
        <ecNumber evidence="3">3.1.3.16</ecNumber>
    </recommendedName>
</protein>
<dbReference type="PANTHER" id="PTHR11668:SF496">
    <property type="entry name" value="SERINE_THREONINE-PROTEIN PHOSPHATASE"/>
    <property type="match status" value="1"/>
</dbReference>
<proteinExistence type="inferred from homology"/>
<accession>A0A1S3K9I1</accession>
<comment type="similarity">
    <text evidence="1 3">Belongs to the PPP phosphatase family.</text>
</comment>
<reference evidence="7" key="1">
    <citation type="submission" date="2025-08" db="UniProtKB">
        <authorList>
            <consortium name="RefSeq"/>
        </authorList>
    </citation>
    <scope>IDENTIFICATION</scope>
    <source>
        <tissue evidence="7">Gonads</tissue>
    </source>
</reference>
<keyword evidence="2" id="KW-0106">Calcium</keyword>
<dbReference type="GO" id="GO:0005509">
    <property type="term" value="F:calcium ion binding"/>
    <property type="evidence" value="ECO:0007669"/>
    <property type="project" value="InterPro"/>
</dbReference>